<evidence type="ECO:0000313" key="2">
    <source>
        <dbReference type="EMBL" id="VVG73348.1"/>
    </source>
</evidence>
<proteinExistence type="predicted"/>
<name>A0A5E5P9J7_9BURK</name>
<feature type="coiled-coil region" evidence="1">
    <location>
        <begin position="67"/>
        <end position="115"/>
    </location>
</feature>
<protein>
    <submittedName>
        <fullName evidence="2">Uncharacterized protein</fullName>
    </submittedName>
</protein>
<reference evidence="2 3" key="1">
    <citation type="submission" date="2019-08" db="EMBL/GenBank/DDBJ databases">
        <authorList>
            <person name="Peeters C."/>
        </authorList>
    </citation>
    <scope>NUCLEOTIDE SEQUENCE [LARGE SCALE GENOMIC DNA]</scope>
    <source>
        <strain evidence="2 3">LMG 18089</strain>
    </source>
</reference>
<gene>
    <name evidence="2" type="ORF">PAP18089_04353</name>
</gene>
<organism evidence="2 3">
    <name type="scientific">Pandoraea apista</name>
    <dbReference type="NCBI Taxonomy" id="93218"/>
    <lineage>
        <taxon>Bacteria</taxon>
        <taxon>Pseudomonadati</taxon>
        <taxon>Pseudomonadota</taxon>
        <taxon>Betaproteobacteria</taxon>
        <taxon>Burkholderiales</taxon>
        <taxon>Burkholderiaceae</taxon>
        <taxon>Pandoraea</taxon>
    </lineage>
</organism>
<accession>A0A5E5P9J7</accession>
<dbReference type="Proteomes" id="UP000364291">
    <property type="component" value="Unassembled WGS sequence"/>
</dbReference>
<keyword evidence="1" id="KW-0175">Coiled coil</keyword>
<evidence type="ECO:0000313" key="3">
    <source>
        <dbReference type="Proteomes" id="UP000364291"/>
    </source>
</evidence>
<sequence>MLSIFSSRQDKSNKLRYPIPSNSFIKFAFCQAVCYSGLSYKENIMSTRQTAVINGLLAENVGKNDLVRSADSRANQAESRASDAEHNARFNQLKIDRLEAEAKNLKEENRMFRELLSRPMREIAEVSGEFRKTYFEQQQLLAEWIMGQKAYKETAMQLGMALEMTPDQVQSVAAPNYTAVLENRTQHSNNSTTNPLLAEHAANILALRKKNGKA</sequence>
<evidence type="ECO:0000256" key="1">
    <source>
        <dbReference type="SAM" id="Coils"/>
    </source>
</evidence>
<dbReference type="AlphaFoldDB" id="A0A5E5P9J7"/>
<dbReference type="EMBL" id="CABPSX010000010">
    <property type="protein sequence ID" value="VVG73348.1"/>
    <property type="molecule type" value="Genomic_DNA"/>
</dbReference>